<dbReference type="InterPro" id="IPR005798">
    <property type="entry name" value="Cyt_b/b6_C"/>
</dbReference>
<feature type="binding site" description="axial binding residue" evidence="18">
    <location>
        <position position="84"/>
    </location>
    <ligand>
        <name>heme b</name>
        <dbReference type="ChEBI" id="CHEBI:60344"/>
        <label>b562</label>
    </ligand>
    <ligandPart>
        <name>Fe</name>
        <dbReference type="ChEBI" id="CHEBI:18248"/>
    </ligandPart>
</feature>
<name>A0A6B9XK50_MELFC</name>
<evidence type="ECO:0000256" key="18">
    <source>
        <dbReference type="PIRSR" id="PIRSR038885-2"/>
    </source>
</evidence>
<keyword evidence="10 19" id="KW-0249">Electron transport</keyword>
<feature type="domain" description="Cytochrome b/b6 C-terminal region profile" evidence="21">
    <location>
        <begin position="211"/>
        <end position="380"/>
    </location>
</feature>
<comment type="cofactor">
    <cofactor evidence="18">
        <name>heme</name>
        <dbReference type="ChEBI" id="CHEBI:30413"/>
    </cofactor>
    <text evidence="18">Binds 2 heme groups non-covalently.</text>
</comment>
<keyword evidence="6 19" id="KW-0679">Respiratory chain</keyword>
<evidence type="ECO:0000256" key="12">
    <source>
        <dbReference type="ARBA" id="ARBA00023004"/>
    </source>
</evidence>
<gene>
    <name evidence="22" type="primary">cytb</name>
</gene>
<dbReference type="InterPro" id="IPR048260">
    <property type="entry name" value="Cytochrome_b_C_euk/bac"/>
</dbReference>
<evidence type="ECO:0000259" key="21">
    <source>
        <dbReference type="PROSITE" id="PS51003"/>
    </source>
</evidence>
<dbReference type="InterPro" id="IPR048259">
    <property type="entry name" value="Cytochrome_b_N_euk/bac"/>
</dbReference>
<keyword evidence="14 19" id="KW-0496">Mitochondrion</keyword>
<organism evidence="22">
    <name type="scientific">Melozone fusca</name>
    <name type="common">Canyon towhee</name>
    <name type="synonym">Pyrgisoma fuscum</name>
    <dbReference type="NCBI Taxonomy" id="40205"/>
    <lineage>
        <taxon>Eukaryota</taxon>
        <taxon>Metazoa</taxon>
        <taxon>Chordata</taxon>
        <taxon>Craniata</taxon>
        <taxon>Vertebrata</taxon>
        <taxon>Euteleostomi</taxon>
        <taxon>Archelosauria</taxon>
        <taxon>Archosauria</taxon>
        <taxon>Dinosauria</taxon>
        <taxon>Saurischia</taxon>
        <taxon>Theropoda</taxon>
        <taxon>Coelurosauria</taxon>
        <taxon>Aves</taxon>
        <taxon>Neognathae</taxon>
        <taxon>Neoaves</taxon>
        <taxon>Telluraves</taxon>
        <taxon>Australaves</taxon>
        <taxon>Passeriformes</taxon>
        <taxon>Passerellidae</taxon>
        <taxon>Melozone</taxon>
    </lineage>
</organism>
<keyword evidence="13" id="KW-0830">Ubiquinone</keyword>
<dbReference type="PROSITE" id="PS51002">
    <property type="entry name" value="CYTB_NTER"/>
    <property type="match status" value="1"/>
</dbReference>
<dbReference type="Gene3D" id="1.20.810.10">
    <property type="entry name" value="Cytochrome Bc1 Complex, Chain C"/>
    <property type="match status" value="1"/>
</dbReference>
<dbReference type="PANTHER" id="PTHR19271">
    <property type="entry name" value="CYTOCHROME B"/>
    <property type="match status" value="1"/>
</dbReference>
<evidence type="ECO:0000256" key="6">
    <source>
        <dbReference type="ARBA" id="ARBA00022660"/>
    </source>
</evidence>
<feature type="transmembrane region" description="Helical" evidence="19">
    <location>
        <begin position="347"/>
        <end position="373"/>
    </location>
</feature>
<dbReference type="SUPFAM" id="SSF81342">
    <property type="entry name" value="Transmembrane di-heme cytochromes"/>
    <property type="match status" value="1"/>
</dbReference>
<evidence type="ECO:0000256" key="10">
    <source>
        <dbReference type="ARBA" id="ARBA00022982"/>
    </source>
</evidence>
<dbReference type="InterPro" id="IPR016174">
    <property type="entry name" value="Di-haem_cyt_TM"/>
</dbReference>
<proteinExistence type="inferred from homology"/>
<comment type="cofactor">
    <cofactor evidence="19">
        <name>heme b</name>
        <dbReference type="ChEBI" id="CHEBI:60344"/>
    </cofactor>
    <text evidence="19">Binds 2 heme groups non-covalently.</text>
</comment>
<keyword evidence="5 18" id="KW-0349">Heme</keyword>
<evidence type="ECO:0000256" key="11">
    <source>
        <dbReference type="ARBA" id="ARBA00022989"/>
    </source>
</evidence>
<dbReference type="Pfam" id="PF00032">
    <property type="entry name" value="Cytochrom_B_C"/>
    <property type="match status" value="1"/>
</dbReference>
<dbReference type="EMBL" id="MN593854">
    <property type="protein sequence ID" value="QHR76907.1"/>
    <property type="molecule type" value="Genomic_DNA"/>
</dbReference>
<dbReference type="Pfam" id="PF00033">
    <property type="entry name" value="Cytochrome_B"/>
    <property type="match status" value="1"/>
</dbReference>
<feature type="transmembrane region" description="Helical" evidence="19">
    <location>
        <begin position="321"/>
        <end position="341"/>
    </location>
</feature>
<evidence type="ECO:0000259" key="20">
    <source>
        <dbReference type="PROSITE" id="PS51002"/>
    </source>
</evidence>
<feature type="binding site" description="axial binding residue" evidence="18">
    <location>
        <position position="98"/>
    </location>
    <ligand>
        <name>heme b</name>
        <dbReference type="ChEBI" id="CHEBI:60344"/>
        <label>b566</label>
    </ligand>
    <ligandPart>
        <name>Fe</name>
        <dbReference type="ChEBI" id="CHEBI:18248"/>
    </ligandPart>
</feature>
<feature type="transmembrane region" description="Helical" evidence="19">
    <location>
        <begin position="289"/>
        <end position="309"/>
    </location>
</feature>
<reference evidence="22" key="1">
    <citation type="submission" date="2019-10" db="EMBL/GenBank/DDBJ databases">
        <title>Behavioral, morphological, and ecological trait evolution in two clades of New World Sparrows (Aimophila and Peucaea, Passerellidae).</title>
        <authorList>
            <person name="Cicero C."/>
            <person name="Mason N.A."/>
            <person name="Benedict L."/>
            <person name="Rising J.D."/>
        </authorList>
    </citation>
    <scope>NUCLEOTIDE SEQUENCE</scope>
</reference>
<feature type="binding site" description="axial binding residue" evidence="18">
    <location>
        <position position="183"/>
    </location>
    <ligand>
        <name>heme b</name>
        <dbReference type="ChEBI" id="CHEBI:60344"/>
        <label>b562</label>
    </ligand>
    <ligandPart>
        <name>Fe</name>
        <dbReference type="ChEBI" id="CHEBI:18248"/>
    </ligandPart>
</feature>
<protein>
    <recommendedName>
        <fullName evidence="3 19">Cytochrome b</fullName>
    </recommendedName>
</protein>
<evidence type="ECO:0000256" key="9">
    <source>
        <dbReference type="ARBA" id="ARBA00022792"/>
    </source>
</evidence>
<comment type="similarity">
    <text evidence="16 19">Belongs to the cytochrome b family.</text>
</comment>
<evidence type="ECO:0000256" key="17">
    <source>
        <dbReference type="PIRSR" id="PIRSR038885-1"/>
    </source>
</evidence>
<feature type="binding site" evidence="17">
    <location>
        <position position="202"/>
    </location>
    <ligand>
        <name>a ubiquinone</name>
        <dbReference type="ChEBI" id="CHEBI:16389"/>
    </ligand>
</feature>
<evidence type="ECO:0000256" key="14">
    <source>
        <dbReference type="ARBA" id="ARBA00023128"/>
    </source>
</evidence>
<feature type="transmembrane region" description="Helical" evidence="19">
    <location>
        <begin position="230"/>
        <end position="251"/>
    </location>
</feature>
<dbReference type="GO" id="GO:0016491">
    <property type="term" value="F:oxidoreductase activity"/>
    <property type="evidence" value="ECO:0007669"/>
    <property type="project" value="UniProtKB-UniRule"/>
</dbReference>
<dbReference type="GO" id="GO:0045275">
    <property type="term" value="C:respiratory chain complex III"/>
    <property type="evidence" value="ECO:0007669"/>
    <property type="project" value="InterPro"/>
</dbReference>
<feature type="domain" description="Cytochrome b/b6 N-terminal region profile" evidence="20">
    <location>
        <begin position="1"/>
        <end position="210"/>
    </location>
</feature>
<dbReference type="PANTHER" id="PTHR19271:SF16">
    <property type="entry name" value="CYTOCHROME B"/>
    <property type="match status" value="1"/>
</dbReference>
<accession>A0A6B9XK50</accession>
<evidence type="ECO:0000256" key="3">
    <source>
        <dbReference type="ARBA" id="ARBA00013531"/>
    </source>
</evidence>
<evidence type="ECO:0000256" key="13">
    <source>
        <dbReference type="ARBA" id="ARBA00023075"/>
    </source>
</evidence>
<evidence type="ECO:0000256" key="19">
    <source>
        <dbReference type="RuleBase" id="RU362117"/>
    </source>
</evidence>
<dbReference type="SUPFAM" id="SSF81648">
    <property type="entry name" value="a domain/subunit of cytochrome bc1 complex (Ubiquinol-cytochrome c reductase)"/>
    <property type="match status" value="1"/>
</dbReference>
<dbReference type="InterPro" id="IPR027387">
    <property type="entry name" value="Cytb/b6-like_sf"/>
</dbReference>
<dbReference type="InterPro" id="IPR036150">
    <property type="entry name" value="Cyt_b/b6_C_sf"/>
</dbReference>
<evidence type="ECO:0000256" key="15">
    <source>
        <dbReference type="ARBA" id="ARBA00023136"/>
    </source>
</evidence>
<feature type="transmembrane region" description="Helical" evidence="19">
    <location>
        <begin position="78"/>
        <end position="99"/>
    </location>
</feature>
<dbReference type="FunFam" id="1.20.810.10:FF:000002">
    <property type="entry name" value="Cytochrome b"/>
    <property type="match status" value="1"/>
</dbReference>
<evidence type="ECO:0000256" key="5">
    <source>
        <dbReference type="ARBA" id="ARBA00022617"/>
    </source>
</evidence>
<keyword evidence="9" id="KW-0999">Mitochondrion inner membrane</keyword>
<feature type="transmembrane region" description="Helical" evidence="19">
    <location>
        <begin position="114"/>
        <end position="134"/>
    </location>
</feature>
<keyword evidence="4 19" id="KW-0813">Transport</keyword>
<evidence type="ECO:0000256" key="2">
    <source>
        <dbReference type="ARBA" id="ARBA00004448"/>
    </source>
</evidence>
<keyword evidence="11 19" id="KW-1133">Transmembrane helix</keyword>
<keyword evidence="12 18" id="KW-0408">Iron</keyword>
<dbReference type="CDD" id="cd00290">
    <property type="entry name" value="cytochrome_b_C"/>
    <property type="match status" value="1"/>
</dbReference>
<evidence type="ECO:0000256" key="8">
    <source>
        <dbReference type="ARBA" id="ARBA00022723"/>
    </source>
</evidence>
<feature type="transmembrane region" description="Helical" evidence="19">
    <location>
        <begin position="31"/>
        <end position="57"/>
    </location>
</feature>
<sequence length="380" mass="42527">MALNHRKNHQILKIINNALIDLPAPSNISTWWNFGSLLGVCLITQIITGLLLAMHYTADTNLAFSSVAHMCRDVQFGWLIRNLHANGASFFFICIYLHIGRGIYYGSYLNKETWNIGVILLLALMATAFVGYVLPWGQMSFWGATVITNLFSAIPYIGQTLVEWAWGGFSVDNPTLTRFFALHFLLPFLIVGLTLVHLTFLHETGSNNPLGIPSDCDKIPFHPYYTIKDILGFVLMLSLLAALVLFSPNLLGDPENFTPANPLVTPPHIKPEWYFLFAYAILRSIPNKLGGVLALAASILVLFLIPLLHTSKLRSMTFRPISQILFWALVTNVLILTWVGSQPVEHPFIIIGQLASFTYFTIILVLFPLAALLENKMLKL</sequence>
<dbReference type="PROSITE" id="PS51003">
    <property type="entry name" value="CYTB_CTER"/>
    <property type="match status" value="1"/>
</dbReference>
<evidence type="ECO:0000256" key="1">
    <source>
        <dbReference type="ARBA" id="ARBA00002566"/>
    </source>
</evidence>
<dbReference type="InterPro" id="IPR030689">
    <property type="entry name" value="Cytochrome_b"/>
</dbReference>
<dbReference type="GO" id="GO:0046872">
    <property type="term" value="F:metal ion binding"/>
    <property type="evidence" value="ECO:0007669"/>
    <property type="project" value="UniProtKB-UniRule"/>
</dbReference>
<keyword evidence="15 19" id="KW-0472">Membrane</keyword>
<dbReference type="AlphaFoldDB" id="A0A6B9XK50"/>
<keyword evidence="7 19" id="KW-0812">Transmembrane</keyword>
<dbReference type="InterPro" id="IPR005797">
    <property type="entry name" value="Cyt_b/b6_N"/>
</dbReference>
<evidence type="ECO:0000256" key="4">
    <source>
        <dbReference type="ARBA" id="ARBA00022448"/>
    </source>
</evidence>
<dbReference type="GO" id="GO:0008121">
    <property type="term" value="F:quinol-cytochrome-c reductase activity"/>
    <property type="evidence" value="ECO:0007669"/>
    <property type="project" value="InterPro"/>
</dbReference>
<dbReference type="GO" id="GO:0005743">
    <property type="term" value="C:mitochondrial inner membrane"/>
    <property type="evidence" value="ECO:0007669"/>
    <property type="project" value="UniProtKB-SubCell"/>
</dbReference>
<keyword evidence="8 18" id="KW-0479">Metal-binding</keyword>
<feature type="transmembrane region" description="Helical" evidence="19">
    <location>
        <begin position="179"/>
        <end position="201"/>
    </location>
</feature>
<comment type="subcellular location">
    <subcellularLocation>
        <location evidence="2">Mitochondrion inner membrane</location>
        <topology evidence="2">Multi-pass membrane protein</topology>
    </subcellularLocation>
</comment>
<dbReference type="CDD" id="cd00284">
    <property type="entry name" value="Cytochrome_b_N"/>
    <property type="match status" value="1"/>
</dbReference>
<feature type="binding site" description="axial binding residue" evidence="18">
    <location>
        <position position="197"/>
    </location>
    <ligand>
        <name>heme b</name>
        <dbReference type="ChEBI" id="CHEBI:60344"/>
        <label>b566</label>
    </ligand>
    <ligandPart>
        <name>Fe</name>
        <dbReference type="ChEBI" id="CHEBI:18248"/>
    </ligandPart>
</feature>
<geneLocation type="mitochondrion" evidence="22"/>
<dbReference type="PIRSF" id="PIRSF038885">
    <property type="entry name" value="COB"/>
    <property type="match status" value="1"/>
</dbReference>
<dbReference type="GO" id="GO:0006122">
    <property type="term" value="P:mitochondrial electron transport, ubiquinol to cytochrome c"/>
    <property type="evidence" value="ECO:0007669"/>
    <property type="project" value="TreeGrafter"/>
</dbReference>
<evidence type="ECO:0000256" key="16">
    <source>
        <dbReference type="ARBA" id="ARBA00061233"/>
    </source>
</evidence>
<evidence type="ECO:0000256" key="7">
    <source>
        <dbReference type="ARBA" id="ARBA00022692"/>
    </source>
</evidence>
<evidence type="ECO:0000313" key="22">
    <source>
        <dbReference type="EMBL" id="QHR76907.1"/>
    </source>
</evidence>
<comment type="function">
    <text evidence="1 19">Component of the ubiquinol-cytochrome c reductase complex (complex III or cytochrome b-c1 complex) that is part of the mitochondrial respiratory chain. The b-c1 complex mediates electron transfer from ubiquinol to cytochrome c. Contributes to the generation of a proton gradient across the mitochondrial membrane that is then used for ATP synthesis.</text>
</comment>